<evidence type="ECO:0000256" key="4">
    <source>
        <dbReference type="SAM" id="MobiDB-lite"/>
    </source>
</evidence>
<keyword evidence="3" id="KW-0804">Transcription</keyword>
<keyword evidence="2" id="KW-0238">DNA-binding</keyword>
<protein>
    <submittedName>
        <fullName evidence="6">Transcriptional regulator</fullName>
    </submittedName>
</protein>
<dbReference type="InterPro" id="IPR036390">
    <property type="entry name" value="WH_DNA-bd_sf"/>
</dbReference>
<evidence type="ECO:0000313" key="6">
    <source>
        <dbReference type="EMBL" id="GGH97143.1"/>
    </source>
</evidence>
<feature type="compositionally biased region" description="Basic and acidic residues" evidence="4">
    <location>
        <begin position="96"/>
        <end position="106"/>
    </location>
</feature>
<dbReference type="NCBIfam" id="NF033788">
    <property type="entry name" value="HTH_metalloreg"/>
    <property type="match status" value="1"/>
</dbReference>
<dbReference type="Pfam" id="PF12840">
    <property type="entry name" value="HTH_20"/>
    <property type="match status" value="1"/>
</dbReference>
<dbReference type="SMART" id="SM00418">
    <property type="entry name" value="HTH_ARSR"/>
    <property type="match status" value="1"/>
</dbReference>
<keyword evidence="7" id="KW-1185">Reference proteome</keyword>
<evidence type="ECO:0000259" key="5">
    <source>
        <dbReference type="PROSITE" id="PS50987"/>
    </source>
</evidence>
<evidence type="ECO:0000256" key="1">
    <source>
        <dbReference type="ARBA" id="ARBA00023015"/>
    </source>
</evidence>
<dbReference type="SUPFAM" id="SSF46785">
    <property type="entry name" value="Winged helix' DNA-binding domain"/>
    <property type="match status" value="1"/>
</dbReference>
<dbReference type="InterPro" id="IPR011991">
    <property type="entry name" value="ArsR-like_HTH"/>
</dbReference>
<proteinExistence type="predicted"/>
<evidence type="ECO:0000256" key="3">
    <source>
        <dbReference type="ARBA" id="ARBA00023163"/>
    </source>
</evidence>
<dbReference type="InterPro" id="IPR051081">
    <property type="entry name" value="HTH_MetalResp_TranReg"/>
</dbReference>
<dbReference type="PROSITE" id="PS50987">
    <property type="entry name" value="HTH_ARSR_2"/>
    <property type="match status" value="1"/>
</dbReference>
<dbReference type="Proteomes" id="UP000643279">
    <property type="component" value="Unassembled WGS sequence"/>
</dbReference>
<keyword evidence="1" id="KW-0805">Transcription regulation</keyword>
<dbReference type="PANTHER" id="PTHR33154">
    <property type="entry name" value="TRANSCRIPTIONAL REGULATOR, ARSR FAMILY"/>
    <property type="match status" value="1"/>
</dbReference>
<reference evidence="7" key="1">
    <citation type="journal article" date="2019" name="Int. J. Syst. Evol. Microbiol.">
        <title>The Global Catalogue of Microorganisms (GCM) 10K type strain sequencing project: providing services to taxonomists for standard genome sequencing and annotation.</title>
        <authorList>
            <consortium name="The Broad Institute Genomics Platform"/>
            <consortium name="The Broad Institute Genome Sequencing Center for Infectious Disease"/>
            <person name="Wu L."/>
            <person name="Ma J."/>
        </authorList>
    </citation>
    <scope>NUCLEOTIDE SEQUENCE [LARGE SCALE GENOMIC DNA]</scope>
    <source>
        <strain evidence="7">CGMCC 1.12778</strain>
    </source>
</reference>
<dbReference type="InterPro" id="IPR036388">
    <property type="entry name" value="WH-like_DNA-bd_sf"/>
</dbReference>
<feature type="domain" description="HTH arsR-type" evidence="5">
    <location>
        <begin position="1"/>
        <end position="98"/>
    </location>
</feature>
<dbReference type="Gene3D" id="1.10.10.10">
    <property type="entry name" value="Winged helix-like DNA-binding domain superfamily/Winged helix DNA-binding domain"/>
    <property type="match status" value="1"/>
</dbReference>
<accession>A0ABQ2AWS1</accession>
<gene>
    <name evidence="6" type="ORF">GCM10007170_26660</name>
</gene>
<dbReference type="PRINTS" id="PR00778">
    <property type="entry name" value="HTHARSR"/>
</dbReference>
<name>A0ABQ2AWS1_9MICC</name>
<evidence type="ECO:0000313" key="7">
    <source>
        <dbReference type="Proteomes" id="UP000643279"/>
    </source>
</evidence>
<dbReference type="InterPro" id="IPR001845">
    <property type="entry name" value="HTH_ArsR_DNA-bd_dom"/>
</dbReference>
<comment type="caution">
    <text evidence="6">The sequence shown here is derived from an EMBL/GenBank/DDBJ whole genome shotgun (WGS) entry which is preliminary data.</text>
</comment>
<dbReference type="PANTHER" id="PTHR33154:SF33">
    <property type="entry name" value="TRANSCRIPTIONAL REPRESSOR SDPR"/>
    <property type="match status" value="1"/>
</dbReference>
<dbReference type="EMBL" id="BMFW01000012">
    <property type="protein sequence ID" value="GGH97143.1"/>
    <property type="molecule type" value="Genomic_DNA"/>
</dbReference>
<dbReference type="RefSeq" id="WP_229748464.1">
    <property type="nucleotide sequence ID" value="NZ_BMFW01000012.1"/>
</dbReference>
<dbReference type="CDD" id="cd00090">
    <property type="entry name" value="HTH_ARSR"/>
    <property type="match status" value="1"/>
</dbReference>
<organism evidence="6 7">
    <name type="scientific">Arthrobacter liuii</name>
    <dbReference type="NCBI Taxonomy" id="1476996"/>
    <lineage>
        <taxon>Bacteria</taxon>
        <taxon>Bacillati</taxon>
        <taxon>Actinomycetota</taxon>
        <taxon>Actinomycetes</taxon>
        <taxon>Micrococcales</taxon>
        <taxon>Micrococcaceae</taxon>
        <taxon>Arthrobacter</taxon>
    </lineage>
</organism>
<sequence length="131" mass="14300">METNTSSVLSALADPNRRNMLERLAQGPASAGELARGLPVTRPAASQHLRVLRDAALVTSRRDGTKQIYTLAPEGAQMLREYAEMLWRSALAGFKDAADPGPRDQRLPAAEEGGQVVSMKKMKQTPERKES</sequence>
<feature type="region of interest" description="Disordered" evidence="4">
    <location>
        <begin position="95"/>
        <end position="131"/>
    </location>
</feature>
<evidence type="ECO:0000256" key="2">
    <source>
        <dbReference type="ARBA" id="ARBA00023125"/>
    </source>
</evidence>